<dbReference type="InterPro" id="IPR011009">
    <property type="entry name" value="Kinase-like_dom_sf"/>
</dbReference>
<comment type="similarity">
    <text evidence="1">Belongs to the protein kinase superfamily. RIO-type Ser/Thr kinase family.</text>
</comment>
<dbReference type="Gene3D" id="1.10.510.10">
    <property type="entry name" value="Transferase(Phosphotransferase) domain 1"/>
    <property type="match status" value="1"/>
</dbReference>
<dbReference type="SMART" id="SM00726">
    <property type="entry name" value="UIM"/>
    <property type="match status" value="2"/>
</dbReference>
<dbReference type="InterPro" id="IPR003903">
    <property type="entry name" value="UIM_dom"/>
</dbReference>
<evidence type="ECO:0000256" key="11">
    <source>
        <dbReference type="ARBA" id="ARBA00048679"/>
    </source>
</evidence>
<evidence type="ECO:0000256" key="10">
    <source>
        <dbReference type="ARBA" id="ARBA00047899"/>
    </source>
</evidence>
<keyword evidence="15" id="KW-1185">Reference proteome</keyword>
<evidence type="ECO:0000256" key="12">
    <source>
        <dbReference type="SAM" id="MobiDB-lite"/>
    </source>
</evidence>
<dbReference type="SMART" id="SM00090">
    <property type="entry name" value="RIO"/>
    <property type="match status" value="1"/>
</dbReference>
<sequence>MDATEEKGKRAASATVEHEVTSVCDQAVEVVDALKSDEVTNSSAKPAPTQQRNAWGVPGADTKSNDTDATAATNKDATSLQSKPLSFASIMEQQITESKERKAENTRSTRVKFCAEVESEEERQMRLAIEASLRDQQHDYFHLEPHAQKSALKNCDLKSAENHVSFPTTNTTIAPIDDDMDEDMKMAIALSLQDAGGSSVHFYDGDKKPSALDFNDDEKMPPLLESDTDEVVTTDDTAAVASFPVKYAPPVAAFASAAASANPETSEDESEKLARALYDAELAEFNTNQSASAASEEASLKLAMMLQQEEDDRLRNNLGQGQYSEAARVKREEMCRGGSRGGAGDIGVRTVGREEFHKMKNGGNSHFDGTAVERRKAEEKGMGRFLISSGQFDESDDLPVFDSEYSVGDNNDYDVYEYEEYEEEGIRMNPQSGASPSWKRLDKNTFVGNDNEVRSKHDPELAKSANATKLKDAYSIGSSSVSDSTYNSFKRAEARQTGMKKGVAKQGHGRAENMNAAKTRGGAMDGNVRLQISAAINQGLIERCNGVVKEGKEALVYHAEGVQDPPTELSSHPDFVRNDGYDVAVKVFKRISEFKGRGMYVDGDPRFHKQKFKSNDQREQIVVWTEKEYRNLIRAHRGGVKVPVPLRQKENVLFMRFLGDNGWPSPQLREIEIKKGSERWTVLYCQTIAAIRRLYHCSRLVHADLSEYNILLCPAWQLSKDPMRPEHERTDEDLSLVVVLIDFGQAVEREHPNAKELLRRDIQTVRDFFVKQGIHTLPVVDAEEFILAPFSGNEDAEDNDESEPIDENDNTWRHNIQGWDDEKVIEDLLAKLQQNELKLPSERDLGVTTLWPETTKLFGHDSELVCLDSYRAPNSSSTQDTTLVASSCKARNDVASAAIRIWNAKEGKCVCIFKGNHKSTVSTLSFSTDGKYLIAGYAFGEEGSVTIRQSMNCVLRQIRHTNELHVSNQVA</sequence>
<feature type="compositionally biased region" description="Acidic residues" evidence="12">
    <location>
        <begin position="794"/>
        <end position="809"/>
    </location>
</feature>
<dbReference type="GO" id="GO:0005524">
    <property type="term" value="F:ATP binding"/>
    <property type="evidence" value="ECO:0007669"/>
    <property type="project" value="UniProtKB-KW"/>
</dbReference>
<feature type="compositionally biased region" description="Low complexity" evidence="12">
    <location>
        <begin position="67"/>
        <end position="79"/>
    </location>
</feature>
<feature type="domain" description="RIO kinase" evidence="13">
    <location>
        <begin position="515"/>
        <end position="788"/>
    </location>
</feature>
<dbReference type="EMBL" id="JALLPJ020001206">
    <property type="protein sequence ID" value="KAL3774190.1"/>
    <property type="molecule type" value="Genomic_DNA"/>
</dbReference>
<organism evidence="14 15">
    <name type="scientific">Cyclotella atomus</name>
    <dbReference type="NCBI Taxonomy" id="382360"/>
    <lineage>
        <taxon>Eukaryota</taxon>
        <taxon>Sar</taxon>
        <taxon>Stramenopiles</taxon>
        <taxon>Ochrophyta</taxon>
        <taxon>Bacillariophyta</taxon>
        <taxon>Coscinodiscophyceae</taxon>
        <taxon>Thalassiosirophycidae</taxon>
        <taxon>Stephanodiscales</taxon>
        <taxon>Stephanodiscaceae</taxon>
        <taxon>Cyclotella</taxon>
    </lineage>
</organism>
<evidence type="ECO:0000256" key="8">
    <source>
        <dbReference type="ARBA" id="ARBA00022840"/>
    </source>
</evidence>
<feature type="compositionally biased region" description="Polar residues" evidence="12">
    <location>
        <begin position="39"/>
        <end position="53"/>
    </location>
</feature>
<evidence type="ECO:0000256" key="1">
    <source>
        <dbReference type="ARBA" id="ARBA00009196"/>
    </source>
</evidence>
<dbReference type="Gene3D" id="6.10.140.100">
    <property type="match status" value="1"/>
</dbReference>
<evidence type="ECO:0000256" key="5">
    <source>
        <dbReference type="ARBA" id="ARBA00022723"/>
    </source>
</evidence>
<evidence type="ECO:0000256" key="7">
    <source>
        <dbReference type="ARBA" id="ARBA00022777"/>
    </source>
</evidence>
<dbReference type="Proteomes" id="UP001530400">
    <property type="component" value="Unassembled WGS sequence"/>
</dbReference>
<reference evidence="14 15" key="1">
    <citation type="submission" date="2024-10" db="EMBL/GenBank/DDBJ databases">
        <title>Updated reference genomes for cyclostephanoid diatoms.</title>
        <authorList>
            <person name="Roberts W.R."/>
            <person name="Alverson A.J."/>
        </authorList>
    </citation>
    <scope>NUCLEOTIDE SEQUENCE [LARGE SCALE GENOMIC DNA]</scope>
    <source>
        <strain evidence="14 15">AJA010-31</strain>
    </source>
</reference>
<evidence type="ECO:0000256" key="2">
    <source>
        <dbReference type="ARBA" id="ARBA00012513"/>
    </source>
</evidence>
<dbReference type="AlphaFoldDB" id="A0ABD3NDQ7"/>
<accession>A0ABD3NDQ7</accession>
<evidence type="ECO:0000313" key="14">
    <source>
        <dbReference type="EMBL" id="KAL3774190.1"/>
    </source>
</evidence>
<comment type="caution">
    <text evidence="14">The sequence shown here is derived from an EMBL/GenBank/DDBJ whole genome shotgun (WGS) entry which is preliminary data.</text>
</comment>
<keyword evidence="5" id="KW-0479">Metal-binding</keyword>
<feature type="region of interest" description="Disordered" evidence="12">
    <location>
        <begin position="792"/>
        <end position="811"/>
    </location>
</feature>
<feature type="region of interest" description="Disordered" evidence="12">
    <location>
        <begin position="1"/>
        <end position="20"/>
    </location>
</feature>
<dbReference type="PANTHER" id="PTHR45723">
    <property type="entry name" value="SERINE/THREONINE-PROTEIN KINASE RIO1"/>
    <property type="match status" value="1"/>
</dbReference>
<feature type="region of interest" description="Disordered" evidence="12">
    <location>
        <begin position="37"/>
        <end position="85"/>
    </location>
</feature>
<dbReference type="InterPro" id="IPR015943">
    <property type="entry name" value="WD40/YVTN_repeat-like_dom_sf"/>
</dbReference>
<keyword evidence="6" id="KW-0547">Nucleotide-binding</keyword>
<evidence type="ECO:0000256" key="9">
    <source>
        <dbReference type="ARBA" id="ARBA00022842"/>
    </source>
</evidence>
<keyword evidence="9" id="KW-0460">Magnesium</keyword>
<protein>
    <recommendedName>
        <fullName evidence="2">non-specific serine/threonine protein kinase</fullName>
        <ecNumber evidence="2">2.7.11.1</ecNumber>
    </recommendedName>
</protein>
<dbReference type="InterPro" id="IPR018935">
    <property type="entry name" value="RIO_kinase_CS"/>
</dbReference>
<dbReference type="InterPro" id="IPR051272">
    <property type="entry name" value="RIO-type_Ser/Thr_kinase"/>
</dbReference>
<name>A0ABD3NDQ7_9STRA</name>
<evidence type="ECO:0000256" key="6">
    <source>
        <dbReference type="ARBA" id="ARBA00022741"/>
    </source>
</evidence>
<evidence type="ECO:0000256" key="4">
    <source>
        <dbReference type="ARBA" id="ARBA00022679"/>
    </source>
</evidence>
<dbReference type="CDD" id="cd05145">
    <property type="entry name" value="RIO1_like"/>
    <property type="match status" value="1"/>
</dbReference>
<dbReference type="PROSITE" id="PS01245">
    <property type="entry name" value="RIO1"/>
    <property type="match status" value="1"/>
</dbReference>
<dbReference type="Pfam" id="PF01163">
    <property type="entry name" value="RIO1"/>
    <property type="match status" value="2"/>
</dbReference>
<dbReference type="InterPro" id="IPR008266">
    <property type="entry name" value="Tyr_kinase_AS"/>
</dbReference>
<proteinExistence type="inferred from homology"/>
<dbReference type="SUPFAM" id="SSF50978">
    <property type="entry name" value="WD40 repeat-like"/>
    <property type="match status" value="1"/>
</dbReference>
<evidence type="ECO:0000313" key="15">
    <source>
        <dbReference type="Proteomes" id="UP001530400"/>
    </source>
</evidence>
<dbReference type="PROSITE" id="PS00109">
    <property type="entry name" value="PROTEIN_KINASE_TYR"/>
    <property type="match status" value="1"/>
</dbReference>
<dbReference type="Gene3D" id="3.30.200.20">
    <property type="entry name" value="Phosphorylase Kinase, domain 1"/>
    <property type="match status" value="1"/>
</dbReference>
<keyword evidence="7" id="KW-0418">Kinase</keyword>
<evidence type="ECO:0000259" key="13">
    <source>
        <dbReference type="SMART" id="SM00090"/>
    </source>
</evidence>
<comment type="catalytic activity">
    <reaction evidence="10">
        <text>L-threonyl-[protein] + ATP = O-phospho-L-threonyl-[protein] + ADP + H(+)</text>
        <dbReference type="Rhea" id="RHEA:46608"/>
        <dbReference type="Rhea" id="RHEA-COMP:11060"/>
        <dbReference type="Rhea" id="RHEA-COMP:11605"/>
        <dbReference type="ChEBI" id="CHEBI:15378"/>
        <dbReference type="ChEBI" id="CHEBI:30013"/>
        <dbReference type="ChEBI" id="CHEBI:30616"/>
        <dbReference type="ChEBI" id="CHEBI:61977"/>
        <dbReference type="ChEBI" id="CHEBI:456216"/>
        <dbReference type="EC" id="2.7.11.1"/>
    </reaction>
</comment>
<comment type="catalytic activity">
    <reaction evidence="11">
        <text>L-seryl-[protein] + ATP = O-phospho-L-seryl-[protein] + ADP + H(+)</text>
        <dbReference type="Rhea" id="RHEA:17989"/>
        <dbReference type="Rhea" id="RHEA-COMP:9863"/>
        <dbReference type="Rhea" id="RHEA-COMP:11604"/>
        <dbReference type="ChEBI" id="CHEBI:15378"/>
        <dbReference type="ChEBI" id="CHEBI:29999"/>
        <dbReference type="ChEBI" id="CHEBI:30616"/>
        <dbReference type="ChEBI" id="CHEBI:83421"/>
        <dbReference type="ChEBI" id="CHEBI:456216"/>
        <dbReference type="EC" id="2.7.11.1"/>
    </reaction>
</comment>
<keyword evidence="8" id="KW-0067">ATP-binding</keyword>
<dbReference type="GO" id="GO:0004674">
    <property type="term" value="F:protein serine/threonine kinase activity"/>
    <property type="evidence" value="ECO:0007669"/>
    <property type="project" value="UniProtKB-KW"/>
</dbReference>
<keyword evidence="3" id="KW-0723">Serine/threonine-protein kinase</keyword>
<dbReference type="EC" id="2.7.11.1" evidence="2"/>
<dbReference type="PROSITE" id="PS50330">
    <property type="entry name" value="UIM"/>
    <property type="match status" value="1"/>
</dbReference>
<dbReference type="InterPro" id="IPR018934">
    <property type="entry name" value="RIO_dom"/>
</dbReference>
<dbReference type="InterPro" id="IPR036322">
    <property type="entry name" value="WD40_repeat_dom_sf"/>
</dbReference>
<dbReference type="GO" id="GO:0046872">
    <property type="term" value="F:metal ion binding"/>
    <property type="evidence" value="ECO:0007669"/>
    <property type="project" value="UniProtKB-KW"/>
</dbReference>
<gene>
    <name evidence="14" type="ORF">ACHAWO_000470</name>
</gene>
<dbReference type="InterPro" id="IPR000687">
    <property type="entry name" value="RIO_kinase"/>
</dbReference>
<keyword evidence="4" id="KW-0808">Transferase</keyword>
<evidence type="ECO:0000256" key="3">
    <source>
        <dbReference type="ARBA" id="ARBA00022527"/>
    </source>
</evidence>
<dbReference type="SUPFAM" id="SSF56112">
    <property type="entry name" value="Protein kinase-like (PK-like)"/>
    <property type="match status" value="1"/>
</dbReference>
<dbReference type="Gene3D" id="2.130.10.10">
    <property type="entry name" value="YVTN repeat-like/Quinoprotein amine dehydrogenase"/>
    <property type="match status" value="1"/>
</dbReference>